<evidence type="ECO:0000313" key="7">
    <source>
        <dbReference type="EMBL" id="KAL1868043.1"/>
    </source>
</evidence>
<feature type="compositionally biased region" description="Low complexity" evidence="4">
    <location>
        <begin position="35"/>
        <end position="54"/>
    </location>
</feature>
<dbReference type="PROSITE" id="PS50934">
    <property type="entry name" value="SWIRM"/>
    <property type="match status" value="1"/>
</dbReference>
<evidence type="ECO:0000259" key="5">
    <source>
        <dbReference type="PROSITE" id="PS50118"/>
    </source>
</evidence>
<sequence>MSASPWPRLRPGPGVKNTLAEEQTSRVHDLPSHVGLSNPLSGSSSASISALKLGPHGASMGPSSVFLEDIVPEIIVRTDSTDSVSDDVPGPSTPVPDTTEIASPPSAAPVLTQADSIAQDAHASAETSMSIVSDRSDTSSSDLSPVPSSLSSKATTPVDIDSSREPQPPPRRIRSLTLSKPRDSTKQRYNVRPKVSLPSELQPQEYAMQCIAAAESSRLSPYSLHEEEYLILRDHISHAQVTTYLNIRNGILRLWVRNPQIAVTREEAIGCAKDVRWFDVASVCFDWLVRRGYINFGCVEVKPSGSLLGEKPSARRKRKTVVVVGAGMAGLGCARQLEGLFTEYSKKFEEVGEEMPRVVVLEGRNRIGGRVYSRPFQTKPSSPPAQFEGSRFTAEMGGMIITGFERGNPLNILVRGQLGLAYHALRSDTTIYDSNGKPVDPVRDQLVEKLYNDCLDRVSEYKFKHPPSKLIEGKRDLIDEGRDSSAEVLRTIAHVEEAAAAQPHAPPVSELNIAPRVDLVPVSSDRVTGRVLVEPGTPGTLKASFKAKLMGWPLKAGALSDDIDLESATKEPGATLGSVTDSVISQYKEIVDLNAQDYRLINWHIANLEYSNATNYHQLSLQGWDIDAGYEWEGKHTMIIGGYQSVPRGLLHCPTPLTLRKSCPVSRIRYDPDGAGTATVECEGGYTIEADYIVNTIPLGVLKHGNVAFEPPLPAWKTGAIDRLGFGVLNKVVLVYKEAFWPQDRDIFGVLRNPPNRHSLNQKDYVSQRGRFFQWFNVSNTSGLPVLLALMAGDAGFDTEQACNDDLVEEATEVLRSVYGSTVPYPVEAVVTRWGSDKFARGSYSSAGPHMRIDDYDVMARPVGNLFFAGEHTTGTHPATVHGAYLSGLRAASEVLEAILGPIEVPTPLIIPKETAPASLKRKAVEVKDPAEARREAYEIALWDSIVAEIGLRPLKPPKPAASAYIFYSKANFEAARKRCEEGRRPGKGAKASANEVRVMSAKMWRDCSAEERQPYEEMAQQHKAAHAEALREFGEKAAEWDRRAGELKERYEKEHPFVPGPEDASSSTTTSQEGGSRGRRLRKRVESYVESDVSDVALSS</sequence>
<comment type="similarity">
    <text evidence="1">Belongs to the flavin monoamine oxidase family.</text>
</comment>
<keyword evidence="8" id="KW-1185">Reference proteome</keyword>
<dbReference type="PANTHER" id="PTHR10742:SF386">
    <property type="entry name" value="LYSINE-SPECIFIC HISTONE DEMETHYLASE 1A"/>
    <property type="match status" value="1"/>
</dbReference>
<evidence type="ECO:0000259" key="6">
    <source>
        <dbReference type="PROSITE" id="PS50934"/>
    </source>
</evidence>
<dbReference type="SUPFAM" id="SSF51905">
    <property type="entry name" value="FAD/NAD(P)-binding domain"/>
    <property type="match status" value="1"/>
</dbReference>
<dbReference type="InterPro" id="IPR009071">
    <property type="entry name" value="HMG_box_dom"/>
</dbReference>
<dbReference type="SUPFAM" id="SSF54373">
    <property type="entry name" value="FAD-linked reductases, C-terminal domain"/>
    <property type="match status" value="1"/>
</dbReference>
<dbReference type="CDD" id="cd00084">
    <property type="entry name" value="HMG-box_SF"/>
    <property type="match status" value="1"/>
</dbReference>
<dbReference type="InterPro" id="IPR036910">
    <property type="entry name" value="HMG_box_dom_sf"/>
</dbReference>
<keyword evidence="3" id="KW-0539">Nucleus</keyword>
<feature type="compositionally biased region" description="Low complexity" evidence="4">
    <location>
        <begin position="1089"/>
        <end position="1101"/>
    </location>
</feature>
<gene>
    <name evidence="7" type="ORF">VTK73DRAFT_3868</name>
</gene>
<evidence type="ECO:0000256" key="4">
    <source>
        <dbReference type="SAM" id="MobiDB-lite"/>
    </source>
</evidence>
<dbReference type="InterPro" id="IPR036188">
    <property type="entry name" value="FAD/NAD-bd_sf"/>
</dbReference>
<evidence type="ECO:0000256" key="3">
    <source>
        <dbReference type="PROSITE-ProRule" id="PRU00267"/>
    </source>
</evidence>
<dbReference type="Gene3D" id="1.10.30.10">
    <property type="entry name" value="High mobility group box domain"/>
    <property type="match status" value="1"/>
</dbReference>
<dbReference type="InterPro" id="IPR036388">
    <property type="entry name" value="WH-like_DNA-bd_sf"/>
</dbReference>
<evidence type="ECO:0000256" key="2">
    <source>
        <dbReference type="ARBA" id="ARBA00023002"/>
    </source>
</evidence>
<dbReference type="Pfam" id="PF04433">
    <property type="entry name" value="SWIRM"/>
    <property type="match status" value="1"/>
</dbReference>
<dbReference type="PANTHER" id="PTHR10742">
    <property type="entry name" value="FLAVIN MONOAMINE OXIDASE"/>
    <property type="match status" value="1"/>
</dbReference>
<reference evidence="7 8" key="1">
    <citation type="journal article" date="2024" name="Commun. Biol.">
        <title>Comparative genomic analysis of thermophilic fungi reveals convergent evolutionary adaptations and gene losses.</title>
        <authorList>
            <person name="Steindorff A.S."/>
            <person name="Aguilar-Pontes M.V."/>
            <person name="Robinson A.J."/>
            <person name="Andreopoulos B."/>
            <person name="LaButti K."/>
            <person name="Kuo A."/>
            <person name="Mondo S."/>
            <person name="Riley R."/>
            <person name="Otillar R."/>
            <person name="Haridas S."/>
            <person name="Lipzen A."/>
            <person name="Grimwood J."/>
            <person name="Schmutz J."/>
            <person name="Clum A."/>
            <person name="Reid I.D."/>
            <person name="Moisan M.C."/>
            <person name="Butler G."/>
            <person name="Nguyen T.T.M."/>
            <person name="Dewar K."/>
            <person name="Conant G."/>
            <person name="Drula E."/>
            <person name="Henrissat B."/>
            <person name="Hansel C."/>
            <person name="Singer S."/>
            <person name="Hutchinson M.I."/>
            <person name="de Vries R.P."/>
            <person name="Natvig D.O."/>
            <person name="Powell A.J."/>
            <person name="Tsang A."/>
            <person name="Grigoriev I.V."/>
        </authorList>
    </citation>
    <scope>NUCLEOTIDE SEQUENCE [LARGE SCALE GENOMIC DNA]</scope>
    <source>
        <strain evidence="7 8">ATCC 24622</strain>
    </source>
</reference>
<dbReference type="InterPro" id="IPR002937">
    <property type="entry name" value="Amino_oxidase"/>
</dbReference>
<dbReference type="SUPFAM" id="SSF47095">
    <property type="entry name" value="HMG-box"/>
    <property type="match status" value="1"/>
</dbReference>
<dbReference type="InterPro" id="IPR009057">
    <property type="entry name" value="Homeodomain-like_sf"/>
</dbReference>
<feature type="DNA-binding region" description="HMG box" evidence="3">
    <location>
        <begin position="958"/>
        <end position="1035"/>
    </location>
</feature>
<feature type="domain" description="HMG box" evidence="5">
    <location>
        <begin position="958"/>
        <end position="1035"/>
    </location>
</feature>
<keyword evidence="2" id="KW-0560">Oxidoreductase</keyword>
<feature type="compositionally biased region" description="Low complexity" evidence="4">
    <location>
        <begin position="77"/>
        <end position="99"/>
    </location>
</feature>
<dbReference type="EMBL" id="JAZHXJ010000226">
    <property type="protein sequence ID" value="KAL1868043.1"/>
    <property type="molecule type" value="Genomic_DNA"/>
</dbReference>
<keyword evidence="3" id="KW-0238">DNA-binding</keyword>
<dbReference type="Pfam" id="PF00505">
    <property type="entry name" value="HMG_box"/>
    <property type="match status" value="1"/>
</dbReference>
<dbReference type="Gene3D" id="3.50.50.60">
    <property type="entry name" value="FAD/NAD(P)-binding domain"/>
    <property type="match status" value="2"/>
</dbReference>
<dbReference type="SMART" id="SM00398">
    <property type="entry name" value="HMG"/>
    <property type="match status" value="1"/>
</dbReference>
<dbReference type="InterPro" id="IPR007526">
    <property type="entry name" value="SWIRM"/>
</dbReference>
<feature type="compositionally biased region" description="Low complexity" evidence="4">
    <location>
        <begin position="128"/>
        <end position="152"/>
    </location>
</feature>
<organism evidence="7 8">
    <name type="scientific">Phialemonium thermophilum</name>
    <dbReference type="NCBI Taxonomy" id="223376"/>
    <lineage>
        <taxon>Eukaryota</taxon>
        <taxon>Fungi</taxon>
        <taxon>Dikarya</taxon>
        <taxon>Ascomycota</taxon>
        <taxon>Pezizomycotina</taxon>
        <taxon>Sordariomycetes</taxon>
        <taxon>Sordariomycetidae</taxon>
        <taxon>Cephalothecales</taxon>
        <taxon>Cephalothecaceae</taxon>
        <taxon>Phialemonium</taxon>
    </lineage>
</organism>
<dbReference type="Gene3D" id="3.90.660.10">
    <property type="match status" value="1"/>
</dbReference>
<dbReference type="PROSITE" id="PS50118">
    <property type="entry name" value="HMG_BOX_2"/>
    <property type="match status" value="1"/>
</dbReference>
<feature type="region of interest" description="Disordered" evidence="4">
    <location>
        <begin position="1045"/>
        <end position="1101"/>
    </location>
</feature>
<dbReference type="Pfam" id="PF01593">
    <property type="entry name" value="Amino_oxidase"/>
    <property type="match status" value="2"/>
</dbReference>
<evidence type="ECO:0000313" key="8">
    <source>
        <dbReference type="Proteomes" id="UP001586593"/>
    </source>
</evidence>
<proteinExistence type="inferred from homology"/>
<name>A0ABR3WWS8_9PEZI</name>
<feature type="compositionally biased region" description="Basic and acidic residues" evidence="4">
    <location>
        <begin position="1045"/>
        <end position="1057"/>
    </location>
</feature>
<dbReference type="SUPFAM" id="SSF46689">
    <property type="entry name" value="Homeodomain-like"/>
    <property type="match status" value="1"/>
</dbReference>
<feature type="region of interest" description="Disordered" evidence="4">
    <location>
        <begin position="77"/>
        <end position="105"/>
    </location>
</feature>
<dbReference type="Gene3D" id="1.10.10.10">
    <property type="entry name" value="Winged helix-like DNA-binding domain superfamily/Winged helix DNA-binding domain"/>
    <property type="match status" value="1"/>
</dbReference>
<comment type="caution">
    <text evidence="7">The sequence shown here is derived from an EMBL/GenBank/DDBJ whole genome shotgun (WGS) entry which is preliminary data.</text>
</comment>
<dbReference type="Proteomes" id="UP001586593">
    <property type="component" value="Unassembled WGS sequence"/>
</dbReference>
<protein>
    <recommendedName>
        <fullName evidence="9">Lysine-specific histone demethylase 1</fullName>
    </recommendedName>
</protein>
<evidence type="ECO:0000256" key="1">
    <source>
        <dbReference type="ARBA" id="ARBA00005995"/>
    </source>
</evidence>
<dbReference type="InterPro" id="IPR050281">
    <property type="entry name" value="Flavin_monoamine_oxidase"/>
</dbReference>
<evidence type="ECO:0008006" key="9">
    <source>
        <dbReference type="Google" id="ProtNLM"/>
    </source>
</evidence>
<feature type="domain" description="SWIRM" evidence="6">
    <location>
        <begin position="210"/>
        <end position="305"/>
    </location>
</feature>
<feature type="region of interest" description="Disordered" evidence="4">
    <location>
        <begin position="1"/>
        <end position="64"/>
    </location>
</feature>
<feature type="region of interest" description="Disordered" evidence="4">
    <location>
        <begin position="119"/>
        <end position="188"/>
    </location>
</feature>
<feature type="compositionally biased region" description="Low complexity" evidence="4">
    <location>
        <begin position="1066"/>
        <end position="1075"/>
    </location>
</feature>
<accession>A0ABR3WWS8</accession>